<dbReference type="RefSeq" id="WP_236343294.1">
    <property type="nucleotide sequence ID" value="NZ_CAKMMF010000015.1"/>
</dbReference>
<dbReference type="InterPro" id="IPR011330">
    <property type="entry name" value="Glyco_hydro/deAcase_b/a-brl"/>
</dbReference>
<keyword evidence="3" id="KW-0378">Hydrolase</keyword>
<name>A0ABM9CAV7_9BACL</name>
<dbReference type="Gene3D" id="3.20.20.370">
    <property type="entry name" value="Glycoside hydrolase/deacetylase"/>
    <property type="match status" value="1"/>
</dbReference>
<accession>A0ABM9CAV7</accession>
<gene>
    <name evidence="6" type="ORF">PAECIP111893_02929</name>
</gene>
<keyword evidence="2" id="KW-0479">Metal-binding</keyword>
<comment type="caution">
    <text evidence="6">The sequence shown here is derived from an EMBL/GenBank/DDBJ whole genome shotgun (WGS) entry which is preliminary data.</text>
</comment>
<evidence type="ECO:0000256" key="5">
    <source>
        <dbReference type="ARBA" id="ARBA00023277"/>
    </source>
</evidence>
<keyword evidence="7" id="KW-1185">Reference proteome</keyword>
<dbReference type="SUPFAM" id="SSF88713">
    <property type="entry name" value="Glycoside hydrolase/deacetylase"/>
    <property type="match status" value="1"/>
</dbReference>
<keyword evidence="4" id="KW-0460">Magnesium</keyword>
<proteinExistence type="predicted"/>
<dbReference type="Proteomes" id="UP000838686">
    <property type="component" value="Unassembled WGS sequence"/>
</dbReference>
<evidence type="ECO:0000256" key="4">
    <source>
        <dbReference type="ARBA" id="ARBA00022842"/>
    </source>
</evidence>
<reference evidence="6" key="1">
    <citation type="submission" date="2022-01" db="EMBL/GenBank/DDBJ databases">
        <authorList>
            <person name="Criscuolo A."/>
        </authorList>
    </citation>
    <scope>NUCLEOTIDE SEQUENCE</scope>
    <source>
        <strain evidence="6">CIP111893</strain>
    </source>
</reference>
<evidence type="ECO:0000313" key="7">
    <source>
        <dbReference type="Proteomes" id="UP000838686"/>
    </source>
</evidence>
<dbReference type="InterPro" id="IPR006879">
    <property type="entry name" value="YdjC-like"/>
</dbReference>
<evidence type="ECO:0000256" key="1">
    <source>
        <dbReference type="ARBA" id="ARBA00001946"/>
    </source>
</evidence>
<comment type="cofactor">
    <cofactor evidence="1">
        <name>Mg(2+)</name>
        <dbReference type="ChEBI" id="CHEBI:18420"/>
    </cofactor>
</comment>
<evidence type="ECO:0000256" key="2">
    <source>
        <dbReference type="ARBA" id="ARBA00022723"/>
    </source>
</evidence>
<evidence type="ECO:0000313" key="6">
    <source>
        <dbReference type="EMBL" id="CAH1208897.1"/>
    </source>
</evidence>
<sequence>MLEEPGFRSQERFIIIQADDYGISPYANKGIEDMFLSRSITSASIMMPCTWAAEAAVFCAQNAHINVQGW</sequence>
<organism evidence="6 7">
    <name type="scientific">Paenibacillus plantiphilus</name>
    <dbReference type="NCBI Taxonomy" id="2905650"/>
    <lineage>
        <taxon>Bacteria</taxon>
        <taxon>Bacillati</taxon>
        <taxon>Bacillota</taxon>
        <taxon>Bacilli</taxon>
        <taxon>Bacillales</taxon>
        <taxon>Paenibacillaceae</taxon>
        <taxon>Paenibacillus</taxon>
    </lineage>
</organism>
<dbReference type="Pfam" id="PF04794">
    <property type="entry name" value="YdjC"/>
    <property type="match status" value="1"/>
</dbReference>
<evidence type="ECO:0000256" key="3">
    <source>
        <dbReference type="ARBA" id="ARBA00022801"/>
    </source>
</evidence>
<keyword evidence="5" id="KW-0119">Carbohydrate metabolism</keyword>
<dbReference type="EMBL" id="CAKMMF010000015">
    <property type="protein sequence ID" value="CAH1208897.1"/>
    <property type="molecule type" value="Genomic_DNA"/>
</dbReference>
<protein>
    <submittedName>
        <fullName evidence="6">Uncharacterized protein</fullName>
    </submittedName>
</protein>